<proteinExistence type="inferred from homology"/>
<evidence type="ECO:0000256" key="1">
    <source>
        <dbReference type="ARBA" id="ARBA00001298"/>
    </source>
</evidence>
<dbReference type="Pfam" id="PF00908">
    <property type="entry name" value="dTDP_sugar_isom"/>
    <property type="match status" value="1"/>
</dbReference>
<dbReference type="InterPro" id="IPR014710">
    <property type="entry name" value="RmlC-like_jellyroll"/>
</dbReference>
<evidence type="ECO:0000256" key="2">
    <source>
        <dbReference type="ARBA" id="ARBA00001997"/>
    </source>
</evidence>
<feature type="active site" description="Proton acceptor" evidence="5">
    <location>
        <position position="61"/>
    </location>
</feature>
<dbReference type="InterPro" id="IPR000888">
    <property type="entry name" value="RmlC-like"/>
</dbReference>
<dbReference type="NCBIfam" id="TIGR01221">
    <property type="entry name" value="rmlC"/>
    <property type="match status" value="1"/>
</dbReference>
<dbReference type="SUPFAM" id="SSF51182">
    <property type="entry name" value="RmlC-like cupins"/>
    <property type="match status" value="1"/>
</dbReference>
<dbReference type="GO" id="GO:0019305">
    <property type="term" value="P:dTDP-rhamnose biosynthetic process"/>
    <property type="evidence" value="ECO:0007669"/>
    <property type="project" value="UniProtKB-UniRule"/>
</dbReference>
<dbReference type="EMBL" id="AP018694">
    <property type="protein sequence ID" value="BBE16894.1"/>
    <property type="molecule type" value="Genomic_DNA"/>
</dbReference>
<dbReference type="AlphaFoldDB" id="A0A5K7S6B5"/>
<evidence type="ECO:0000256" key="4">
    <source>
        <dbReference type="ARBA" id="ARBA00019595"/>
    </source>
</evidence>
<keyword evidence="9" id="KW-1185">Reference proteome</keyword>
<feature type="site" description="Participates in a stacking interaction with the thymidine ring of dTDP-4-oxo-6-deoxyglucose" evidence="6">
    <location>
        <position position="137"/>
    </location>
</feature>
<sequence>MKIIETPITGLLIIEPRVFADERGYFFESFSATKFAENGLISDFVQDNESKSHYGVIRGLHYQLAPYAQTKLIRVVRGTVYDVAVDLRAGSPTFGRWYGVIVSASNKRQFYIPKGFAHGFSVLSEYAIFSYKCDEFYNPKAERGIRFDDPALNIDWRLPAELGVISEKDKIHPFLADAEINFKFE</sequence>
<dbReference type="GO" id="GO:0008830">
    <property type="term" value="F:dTDP-4-dehydrorhamnose 3,5-epimerase activity"/>
    <property type="evidence" value="ECO:0007669"/>
    <property type="project" value="UniProtKB-UniRule"/>
</dbReference>
<comment type="catalytic activity">
    <reaction evidence="1 7">
        <text>dTDP-4-dehydro-6-deoxy-alpha-D-glucose = dTDP-4-dehydro-beta-L-rhamnose</text>
        <dbReference type="Rhea" id="RHEA:16969"/>
        <dbReference type="ChEBI" id="CHEBI:57649"/>
        <dbReference type="ChEBI" id="CHEBI:62830"/>
        <dbReference type="EC" id="5.1.3.13"/>
    </reaction>
</comment>
<comment type="subunit">
    <text evidence="7">Homodimer.</text>
</comment>
<dbReference type="RefSeq" id="WP_318349929.1">
    <property type="nucleotide sequence ID" value="NZ_AP018694.1"/>
</dbReference>
<gene>
    <name evidence="8" type="ORF">AQPE_1041</name>
</gene>
<name>A0A5K7S6B5_9BACT</name>
<comment type="pathway">
    <text evidence="7">Carbohydrate biosynthesis; dTDP-L-rhamnose biosynthesis.</text>
</comment>
<organism evidence="8 9">
    <name type="scientific">Aquipluma nitroreducens</name>
    <dbReference type="NCBI Taxonomy" id="2010828"/>
    <lineage>
        <taxon>Bacteria</taxon>
        <taxon>Pseudomonadati</taxon>
        <taxon>Bacteroidota</taxon>
        <taxon>Bacteroidia</taxon>
        <taxon>Marinilabiliales</taxon>
        <taxon>Prolixibacteraceae</taxon>
        <taxon>Aquipluma</taxon>
    </lineage>
</organism>
<dbReference type="InterPro" id="IPR011051">
    <property type="entry name" value="RmlC_Cupin_sf"/>
</dbReference>
<protein>
    <recommendedName>
        <fullName evidence="4 7">dTDP-4-dehydrorhamnose 3,5-epimerase</fullName>
        <ecNumber evidence="3 7">5.1.3.13</ecNumber>
    </recommendedName>
    <alternativeName>
        <fullName evidence="7">Thymidine diphospho-4-keto-rhamnose 3,5-epimerase</fullName>
    </alternativeName>
</protein>
<dbReference type="PANTHER" id="PTHR21047">
    <property type="entry name" value="DTDP-6-DEOXY-D-GLUCOSE-3,5 EPIMERASE"/>
    <property type="match status" value="1"/>
</dbReference>
<evidence type="ECO:0000313" key="8">
    <source>
        <dbReference type="EMBL" id="BBE16894.1"/>
    </source>
</evidence>
<keyword evidence="7" id="KW-0413">Isomerase</keyword>
<evidence type="ECO:0000256" key="6">
    <source>
        <dbReference type="PIRSR" id="PIRSR600888-3"/>
    </source>
</evidence>
<evidence type="ECO:0000256" key="7">
    <source>
        <dbReference type="RuleBase" id="RU364069"/>
    </source>
</evidence>
<reference evidence="8" key="1">
    <citation type="journal article" date="2020" name="Int. J. Syst. Evol. Microbiol.">
        <title>Aquipluma nitroreducens gen. nov. sp. nov., a novel facultatively anaerobic bacterium isolated from a freshwater lake.</title>
        <authorList>
            <person name="Watanabe M."/>
            <person name="Kojima H."/>
            <person name="Fukui M."/>
        </authorList>
    </citation>
    <scope>NUCLEOTIDE SEQUENCE</scope>
    <source>
        <strain evidence="8">MeG22</strain>
    </source>
</reference>
<dbReference type="KEGG" id="anf:AQPE_1041"/>
<comment type="similarity">
    <text evidence="7">Belongs to the dTDP-4-dehydrorhamnose 3,5-epimerase family.</text>
</comment>
<feature type="active site" description="Proton donor" evidence="5">
    <location>
        <position position="131"/>
    </location>
</feature>
<dbReference type="EC" id="5.1.3.13" evidence="3 7"/>
<dbReference type="GO" id="GO:0005829">
    <property type="term" value="C:cytosol"/>
    <property type="evidence" value="ECO:0007669"/>
    <property type="project" value="TreeGrafter"/>
</dbReference>
<dbReference type="GO" id="GO:0000271">
    <property type="term" value="P:polysaccharide biosynthetic process"/>
    <property type="evidence" value="ECO:0007669"/>
    <property type="project" value="TreeGrafter"/>
</dbReference>
<evidence type="ECO:0000313" key="9">
    <source>
        <dbReference type="Proteomes" id="UP001193389"/>
    </source>
</evidence>
<dbReference type="PANTHER" id="PTHR21047:SF2">
    <property type="entry name" value="THYMIDINE DIPHOSPHO-4-KETO-RHAMNOSE 3,5-EPIMERASE"/>
    <property type="match status" value="1"/>
</dbReference>
<dbReference type="Gene3D" id="2.60.120.10">
    <property type="entry name" value="Jelly Rolls"/>
    <property type="match status" value="1"/>
</dbReference>
<evidence type="ECO:0000256" key="3">
    <source>
        <dbReference type="ARBA" id="ARBA00012098"/>
    </source>
</evidence>
<accession>A0A5K7S6B5</accession>
<comment type="function">
    <text evidence="2 7">Catalyzes the epimerization of the C3' and C5'positions of dTDP-6-deoxy-D-xylo-4-hexulose, forming dTDP-6-deoxy-L-lyxo-4-hexulose.</text>
</comment>
<dbReference type="Proteomes" id="UP001193389">
    <property type="component" value="Chromosome"/>
</dbReference>
<evidence type="ECO:0000256" key="5">
    <source>
        <dbReference type="PIRSR" id="PIRSR600888-1"/>
    </source>
</evidence>
<dbReference type="UniPathway" id="UPA00124"/>
<dbReference type="CDD" id="cd00438">
    <property type="entry name" value="cupin_RmlC"/>
    <property type="match status" value="1"/>
</dbReference>